<feature type="domain" description="Rho-GAP" evidence="7">
    <location>
        <begin position="638"/>
        <end position="835"/>
    </location>
</feature>
<comment type="caution">
    <text evidence="8">The sequence shown here is derived from an EMBL/GenBank/DDBJ whole genome shotgun (WGS) entry which is preliminary data.</text>
</comment>
<evidence type="ECO:0000256" key="4">
    <source>
        <dbReference type="SAM" id="Coils"/>
    </source>
</evidence>
<feature type="domain" description="Phorbol-ester/DAG-type" evidence="6">
    <location>
        <begin position="564"/>
        <end position="612"/>
    </location>
</feature>
<dbReference type="InterPro" id="IPR002219">
    <property type="entry name" value="PKC_DAG/PE"/>
</dbReference>
<dbReference type="InterPro" id="IPR008936">
    <property type="entry name" value="Rho_GTPase_activation_prot"/>
</dbReference>
<dbReference type="SUPFAM" id="SSF48350">
    <property type="entry name" value="GTPase activation domain, GAP"/>
    <property type="match status" value="1"/>
</dbReference>
<dbReference type="AlphaFoldDB" id="A0A1C7N0V3"/>
<dbReference type="SUPFAM" id="SSF57889">
    <property type="entry name" value="Cysteine-rich domain"/>
    <property type="match status" value="1"/>
</dbReference>
<dbReference type="Gene3D" id="3.30.60.20">
    <property type="match status" value="1"/>
</dbReference>
<dbReference type="SMART" id="SM00109">
    <property type="entry name" value="C1"/>
    <property type="match status" value="1"/>
</dbReference>
<dbReference type="PROSITE" id="PS50238">
    <property type="entry name" value="RHOGAP"/>
    <property type="match status" value="1"/>
</dbReference>
<dbReference type="Pfam" id="PF00130">
    <property type="entry name" value="C1_1"/>
    <property type="match status" value="1"/>
</dbReference>
<dbReference type="InParanoid" id="A0A1C7N0V3"/>
<dbReference type="PROSITE" id="PS00479">
    <property type="entry name" value="ZF_DAG_PE_1"/>
    <property type="match status" value="1"/>
</dbReference>
<feature type="region of interest" description="Disordered" evidence="5">
    <location>
        <begin position="446"/>
        <end position="468"/>
    </location>
</feature>
<dbReference type="Gene3D" id="1.10.555.10">
    <property type="entry name" value="Rho GTPase activation protein"/>
    <property type="match status" value="1"/>
</dbReference>
<feature type="coiled-coil region" evidence="4">
    <location>
        <begin position="226"/>
        <end position="267"/>
    </location>
</feature>
<dbReference type="GO" id="GO:0005096">
    <property type="term" value="F:GTPase activator activity"/>
    <property type="evidence" value="ECO:0007669"/>
    <property type="project" value="UniProtKB-KW"/>
</dbReference>
<name>A0A1C7N0V3_9FUNG</name>
<organism evidence="8 9">
    <name type="scientific">Choanephora cucurbitarum</name>
    <dbReference type="NCBI Taxonomy" id="101091"/>
    <lineage>
        <taxon>Eukaryota</taxon>
        <taxon>Fungi</taxon>
        <taxon>Fungi incertae sedis</taxon>
        <taxon>Mucoromycota</taxon>
        <taxon>Mucoromycotina</taxon>
        <taxon>Mucoromycetes</taxon>
        <taxon>Mucorales</taxon>
        <taxon>Mucorineae</taxon>
        <taxon>Choanephoraceae</taxon>
        <taxon>Choanephoroideae</taxon>
        <taxon>Choanephora</taxon>
    </lineage>
</organism>
<dbReference type="Proteomes" id="UP000093000">
    <property type="component" value="Unassembled WGS sequence"/>
</dbReference>
<evidence type="ECO:0000259" key="6">
    <source>
        <dbReference type="PROSITE" id="PS50081"/>
    </source>
</evidence>
<evidence type="ECO:0000313" key="8">
    <source>
        <dbReference type="EMBL" id="OBZ82737.1"/>
    </source>
</evidence>
<keyword evidence="4" id="KW-0175">Coiled coil</keyword>
<evidence type="ECO:0000256" key="1">
    <source>
        <dbReference type="ARBA" id="ARBA00022468"/>
    </source>
</evidence>
<protein>
    <submittedName>
        <fullName evidence="8">Putative Rho-type GTPase-activating protein 4</fullName>
    </submittedName>
</protein>
<evidence type="ECO:0000256" key="2">
    <source>
        <dbReference type="ARBA" id="ARBA00022723"/>
    </source>
</evidence>
<dbReference type="CDD" id="cd00159">
    <property type="entry name" value="RhoGAP"/>
    <property type="match status" value="1"/>
</dbReference>
<dbReference type="EMBL" id="LUGH01000799">
    <property type="protein sequence ID" value="OBZ82737.1"/>
    <property type="molecule type" value="Genomic_DNA"/>
</dbReference>
<evidence type="ECO:0000313" key="9">
    <source>
        <dbReference type="Proteomes" id="UP000093000"/>
    </source>
</evidence>
<feature type="compositionally biased region" description="Polar residues" evidence="5">
    <location>
        <begin position="446"/>
        <end position="457"/>
    </location>
</feature>
<dbReference type="GO" id="GO:0005737">
    <property type="term" value="C:cytoplasm"/>
    <property type="evidence" value="ECO:0007669"/>
    <property type="project" value="TreeGrafter"/>
</dbReference>
<evidence type="ECO:0000259" key="7">
    <source>
        <dbReference type="PROSITE" id="PS50238"/>
    </source>
</evidence>
<feature type="region of interest" description="Disordered" evidence="5">
    <location>
        <begin position="540"/>
        <end position="559"/>
    </location>
</feature>
<keyword evidence="9" id="KW-1185">Reference proteome</keyword>
<evidence type="ECO:0000256" key="3">
    <source>
        <dbReference type="ARBA" id="ARBA00022833"/>
    </source>
</evidence>
<dbReference type="FunCoup" id="A0A1C7N0V3">
    <property type="interactions" value="219"/>
</dbReference>
<gene>
    <name evidence="8" type="primary">rga4</name>
    <name evidence="8" type="ORF">A0J61_09216</name>
</gene>
<dbReference type="InterPro" id="IPR046349">
    <property type="entry name" value="C1-like_sf"/>
</dbReference>
<feature type="coiled-coil region" evidence="4">
    <location>
        <begin position="369"/>
        <end position="431"/>
    </location>
</feature>
<accession>A0A1C7N0V3</accession>
<dbReference type="OrthoDB" id="79452at2759"/>
<feature type="compositionally biased region" description="Low complexity" evidence="5">
    <location>
        <begin position="92"/>
        <end position="117"/>
    </location>
</feature>
<keyword evidence="3" id="KW-0862">Zinc</keyword>
<dbReference type="PANTHER" id="PTHR23176:SF128">
    <property type="entry name" value="RHO GTPASE-ACTIVATING PROTEIN RGD1"/>
    <property type="match status" value="1"/>
</dbReference>
<keyword evidence="2" id="KW-0479">Metal-binding</keyword>
<dbReference type="Pfam" id="PF00620">
    <property type="entry name" value="RhoGAP"/>
    <property type="match status" value="1"/>
</dbReference>
<sequence length="840" mass="94565">MQTALNVYLKEALANYESQQRYHPLQVPDSQKSQLSGRLLESNVISDYVNKSSSSLSSSRTNRRPSNIDPPTPSCSRSNSVDVIPLPKENPRLVPSRSERLLSSSAKSSSLHSPPLSVDDSNLSTKLSLDLPALNLSFFDNESTELLNLTKKLGANISLGFDSFYQEKVTEVPEIVKTTEKITRASQLLESSLTDENEDFEEFPLPPTSIAVNQLSVNASRTSMISEKNRLTEEQLRAELENANAKLASVQANYQKIKDASRQALEEFTLAKEEFSKEVALRQTQEYTILQLIHQLDIAYRAKHFSRNELSVITRTEIERVAKARVELDRTCKELKGYRNVLVQDIESLSRQKQANIEISPTIHLQEQIKALRCEIDSLHHDRDDVREDTKKLEVLRDEVLHEMVMLNTKNAELTEINNDLSRRMTEREKEATAIMNGSLFLTTPSPSISTELSSPISGRKSSEASIGRGQTNQLYLAGTSANQNQQKMFKLKKKGNMFAKLSGKNGKDAIGNPYGSSSSLMSSSTGSLITPTQLSTSSSGYGDYFHSKPPSKSSSDLATEHGSHTFLATSFFRSVKCEACGEKMRGLSELRCQECHYVAHARCLPHVPHLCQGLHTTLSLELEEKESGEDGPKLFGLDLNQRAQMEERPFPLIIKHCIDIVEKYGMDYEGIYRKSGGAAQMRTMHQLYEGYTIGEEPESLEFNLENDEGINDICAVTSVLKQYFRELPDPLVPYNVYPKFIEAMSINSDKERLDEFSELLTQLPKVNYETLKLLAQHLNRVQERNQENLMTTKNLAMVFGPTLLRDVEASRDLIDMSYKNAIVEFLINYVDDLFCKNSS</sequence>
<proteinExistence type="predicted"/>
<dbReference type="PROSITE" id="PS50081">
    <property type="entry name" value="ZF_DAG_PE_2"/>
    <property type="match status" value="1"/>
</dbReference>
<dbReference type="InterPro" id="IPR050729">
    <property type="entry name" value="Rho-GAP"/>
</dbReference>
<dbReference type="GO" id="GO:0007165">
    <property type="term" value="P:signal transduction"/>
    <property type="evidence" value="ECO:0007669"/>
    <property type="project" value="InterPro"/>
</dbReference>
<dbReference type="SMART" id="SM00324">
    <property type="entry name" value="RhoGAP"/>
    <property type="match status" value="1"/>
</dbReference>
<dbReference type="InterPro" id="IPR000198">
    <property type="entry name" value="RhoGAP_dom"/>
</dbReference>
<feature type="region of interest" description="Disordered" evidence="5">
    <location>
        <begin position="51"/>
        <end position="119"/>
    </location>
</feature>
<keyword evidence="1" id="KW-0343">GTPase activation</keyword>
<dbReference type="GO" id="GO:0046872">
    <property type="term" value="F:metal ion binding"/>
    <property type="evidence" value="ECO:0007669"/>
    <property type="project" value="UniProtKB-KW"/>
</dbReference>
<evidence type="ECO:0000256" key="5">
    <source>
        <dbReference type="SAM" id="MobiDB-lite"/>
    </source>
</evidence>
<dbReference type="STRING" id="101091.A0A1C7N0V3"/>
<dbReference type="PANTHER" id="PTHR23176">
    <property type="entry name" value="RHO/RAC/CDC GTPASE-ACTIVATING PROTEIN"/>
    <property type="match status" value="1"/>
</dbReference>
<reference evidence="8 9" key="1">
    <citation type="submission" date="2016-03" db="EMBL/GenBank/DDBJ databases">
        <title>Choanephora cucurbitarum.</title>
        <authorList>
            <person name="Min B."/>
            <person name="Park H."/>
            <person name="Park J.-H."/>
            <person name="Shin H.-D."/>
            <person name="Choi I.-G."/>
        </authorList>
    </citation>
    <scope>NUCLEOTIDE SEQUENCE [LARGE SCALE GENOMIC DNA]</scope>
    <source>
        <strain evidence="8 9">KUS-F28377</strain>
    </source>
</reference>